<keyword evidence="2" id="KW-1185">Reference proteome</keyword>
<gene>
    <name evidence="1" type="ORF">BSQ44_23490</name>
</gene>
<reference evidence="2" key="1">
    <citation type="submission" date="2016-11" db="EMBL/GenBank/DDBJ databases">
        <title>Mesorhizobium oceanicum sp. nov., isolated from deep seawater in South China Sea.</title>
        <authorList>
            <person name="Fu G.-Y."/>
        </authorList>
    </citation>
    <scope>NUCLEOTIDE SEQUENCE [LARGE SCALE GENOMIC DNA]</scope>
    <source>
        <strain evidence="2">B7</strain>
    </source>
</reference>
<dbReference type="STRING" id="1670800.BSQ44_23490"/>
<proteinExistence type="predicted"/>
<dbReference type="KEGG" id="meso:BSQ44_23490"/>
<evidence type="ECO:0000313" key="2">
    <source>
        <dbReference type="Proteomes" id="UP000182840"/>
    </source>
</evidence>
<dbReference type="Proteomes" id="UP000182840">
    <property type="component" value="Chromosome"/>
</dbReference>
<protein>
    <submittedName>
        <fullName evidence="1">Uncharacterized protein</fullName>
    </submittedName>
</protein>
<dbReference type="AlphaFoldDB" id="A0A1L3SX46"/>
<name>A0A1L3SX46_9HYPH</name>
<dbReference type="EMBL" id="CP018171">
    <property type="protein sequence ID" value="APH74003.1"/>
    <property type="molecule type" value="Genomic_DNA"/>
</dbReference>
<accession>A0A1L3SX46</accession>
<evidence type="ECO:0000313" key="1">
    <source>
        <dbReference type="EMBL" id="APH74003.1"/>
    </source>
</evidence>
<sequence>MEESKMTKLREEIPYSAFQAARAACELMKASDVRRQDLADLDCEFPFPPRETRYDRDDDVVVMTIN</sequence>
<organism evidence="1 2">
    <name type="scientific">Aquibium oceanicum</name>
    <dbReference type="NCBI Taxonomy" id="1670800"/>
    <lineage>
        <taxon>Bacteria</taxon>
        <taxon>Pseudomonadati</taxon>
        <taxon>Pseudomonadota</taxon>
        <taxon>Alphaproteobacteria</taxon>
        <taxon>Hyphomicrobiales</taxon>
        <taxon>Phyllobacteriaceae</taxon>
        <taxon>Aquibium</taxon>
    </lineage>
</organism>